<name>A0AAW0DQJ8_9AGAR</name>
<proteinExistence type="predicted"/>
<keyword evidence="3" id="KW-1185">Reference proteome</keyword>
<organism evidence="2 3">
    <name type="scientific">Favolaschia claudopus</name>
    <dbReference type="NCBI Taxonomy" id="2862362"/>
    <lineage>
        <taxon>Eukaryota</taxon>
        <taxon>Fungi</taxon>
        <taxon>Dikarya</taxon>
        <taxon>Basidiomycota</taxon>
        <taxon>Agaricomycotina</taxon>
        <taxon>Agaricomycetes</taxon>
        <taxon>Agaricomycetidae</taxon>
        <taxon>Agaricales</taxon>
        <taxon>Marasmiineae</taxon>
        <taxon>Mycenaceae</taxon>
        <taxon>Favolaschia</taxon>
    </lineage>
</organism>
<dbReference type="AlphaFoldDB" id="A0AAW0DQJ8"/>
<reference evidence="2 3" key="1">
    <citation type="journal article" date="2024" name="J Genomics">
        <title>Draft genome sequencing and assembly of Favolaschia claudopus CIRM-BRFM 2984 isolated from oak limbs.</title>
        <authorList>
            <person name="Navarro D."/>
            <person name="Drula E."/>
            <person name="Chaduli D."/>
            <person name="Cazenave R."/>
            <person name="Ahrendt S."/>
            <person name="Wang J."/>
            <person name="Lipzen A."/>
            <person name="Daum C."/>
            <person name="Barry K."/>
            <person name="Grigoriev I.V."/>
            <person name="Favel A."/>
            <person name="Rosso M.N."/>
            <person name="Martin F."/>
        </authorList>
    </citation>
    <scope>NUCLEOTIDE SEQUENCE [LARGE SCALE GENOMIC DNA]</scope>
    <source>
        <strain evidence="2 3">CIRM-BRFM 2984</strain>
    </source>
</reference>
<dbReference type="EMBL" id="JAWWNJ010000006">
    <property type="protein sequence ID" value="KAK7053550.1"/>
    <property type="molecule type" value="Genomic_DNA"/>
</dbReference>
<dbReference type="Proteomes" id="UP001362999">
    <property type="component" value="Unassembled WGS sequence"/>
</dbReference>
<feature type="compositionally biased region" description="Basic residues" evidence="1">
    <location>
        <begin position="43"/>
        <end position="57"/>
    </location>
</feature>
<accession>A0AAW0DQJ8</accession>
<evidence type="ECO:0000313" key="2">
    <source>
        <dbReference type="EMBL" id="KAK7053550.1"/>
    </source>
</evidence>
<comment type="caution">
    <text evidence="2">The sequence shown here is derived from an EMBL/GenBank/DDBJ whole genome shotgun (WGS) entry which is preliminary data.</text>
</comment>
<gene>
    <name evidence="2" type="ORF">R3P38DRAFT_3170891</name>
</gene>
<feature type="compositionally biased region" description="Basic and acidic residues" evidence="1">
    <location>
        <begin position="68"/>
        <end position="94"/>
    </location>
</feature>
<evidence type="ECO:0000313" key="3">
    <source>
        <dbReference type="Proteomes" id="UP001362999"/>
    </source>
</evidence>
<evidence type="ECO:0000256" key="1">
    <source>
        <dbReference type="SAM" id="MobiDB-lite"/>
    </source>
</evidence>
<sequence length="223" mass="25678">MRVIPSEPEPKYDSKPSTPEAHARWLGFVNGVIDGIDAEFKRCKKEGSRKRPQKRTKQLLERSTTPHFHSDTEREGGVREEEGGEKDSEWETRLMKRSSTSERQVWRKWLQDIRDEERSTTLNKFLYIPPISSIDLARMSSLANTQYHAPIIEYSYSCRGPASLSLGVDASWRSRAIQITHTVENDIDDEDDEIPPLIPDPDFDIDSICLCMCSQRLPIKTKL</sequence>
<feature type="region of interest" description="Disordered" evidence="1">
    <location>
        <begin position="43"/>
        <end position="95"/>
    </location>
</feature>
<protein>
    <submittedName>
        <fullName evidence="2">Uncharacterized protein</fullName>
    </submittedName>
</protein>